<reference evidence="10 11" key="1">
    <citation type="submission" date="2019-11" db="EMBL/GenBank/DDBJ databases">
        <authorList>
            <person name="Jiao W.-B."/>
            <person name="Schneeberger K."/>
        </authorList>
    </citation>
    <scope>NUCLEOTIDE SEQUENCE [LARGE SCALE GENOMIC DNA]</scope>
    <source>
        <strain evidence="11">cv. An-1</strain>
    </source>
</reference>
<feature type="chain" id="PRO_5024916977" evidence="9">
    <location>
        <begin position="28"/>
        <end position="92"/>
    </location>
</feature>
<keyword evidence="5" id="KW-0295">Fungicide</keyword>
<gene>
    <name evidence="10" type="ORF">AN1_LOCUS13839</name>
</gene>
<dbReference type="GO" id="GO:0007165">
    <property type="term" value="P:signal transduction"/>
    <property type="evidence" value="ECO:0007669"/>
    <property type="project" value="InterPro"/>
</dbReference>
<keyword evidence="6 9" id="KW-0732">Signal</keyword>
<protein>
    <submittedName>
        <fullName evidence="10">Uncharacterized protein</fullName>
    </submittedName>
</protein>
<keyword evidence="4" id="KW-0929">Antimicrobial</keyword>
<dbReference type="ExpressionAtlas" id="A0A654FA24">
    <property type="expression patterns" value="baseline and differential"/>
</dbReference>
<evidence type="ECO:0000256" key="9">
    <source>
        <dbReference type="SAM" id="SignalP"/>
    </source>
</evidence>
<evidence type="ECO:0000256" key="8">
    <source>
        <dbReference type="ARBA" id="ARBA00023157"/>
    </source>
</evidence>
<evidence type="ECO:0000313" key="10">
    <source>
        <dbReference type="EMBL" id="VYS58393.1"/>
    </source>
</evidence>
<keyword evidence="7" id="KW-0611">Plant defense</keyword>
<dbReference type="GO" id="GO:0050832">
    <property type="term" value="P:defense response to fungus"/>
    <property type="evidence" value="ECO:0007669"/>
    <property type="project" value="UniProtKB-KW"/>
</dbReference>
<evidence type="ECO:0000256" key="3">
    <source>
        <dbReference type="ARBA" id="ARBA00022525"/>
    </source>
</evidence>
<evidence type="ECO:0000256" key="7">
    <source>
        <dbReference type="ARBA" id="ARBA00022821"/>
    </source>
</evidence>
<evidence type="ECO:0000256" key="5">
    <source>
        <dbReference type="ARBA" id="ARBA00022577"/>
    </source>
</evidence>
<evidence type="ECO:0000256" key="2">
    <source>
        <dbReference type="ARBA" id="ARBA00006722"/>
    </source>
</evidence>
<dbReference type="PANTHER" id="PTHR34450:SF6">
    <property type="entry name" value="DEFENSIN-LIKE PROTEIN 241-RELATED"/>
    <property type="match status" value="1"/>
</dbReference>
<dbReference type="GO" id="GO:0005576">
    <property type="term" value="C:extracellular region"/>
    <property type="evidence" value="ECO:0007669"/>
    <property type="project" value="UniProtKB-SubCell"/>
</dbReference>
<organism evidence="10 11">
    <name type="scientific">Arabidopsis thaliana</name>
    <name type="common">Mouse-ear cress</name>
    <dbReference type="NCBI Taxonomy" id="3702"/>
    <lineage>
        <taxon>Eukaryota</taxon>
        <taxon>Viridiplantae</taxon>
        <taxon>Streptophyta</taxon>
        <taxon>Embryophyta</taxon>
        <taxon>Tracheophyta</taxon>
        <taxon>Spermatophyta</taxon>
        <taxon>Magnoliopsida</taxon>
        <taxon>eudicotyledons</taxon>
        <taxon>Gunneridae</taxon>
        <taxon>Pentapetalae</taxon>
        <taxon>rosids</taxon>
        <taxon>malvids</taxon>
        <taxon>Brassicales</taxon>
        <taxon>Brassicaceae</taxon>
        <taxon>Camelineae</taxon>
        <taxon>Arabidopsis</taxon>
    </lineage>
</organism>
<feature type="signal peptide" evidence="9">
    <location>
        <begin position="1"/>
        <end position="27"/>
    </location>
</feature>
<sequence>MRCVTSFVVFCILMFFVLNIFTVEVKAQRLVPLCKTIGNENPGKCPADGNKFCRRKLDDRYVKYKRCDCQDTKGRKQNHHRCICYMKLPCNQ</sequence>
<name>A0A654FA24_ARATH</name>
<comment type="similarity">
    <text evidence="2">Belongs to the DEFL family.</text>
</comment>
<dbReference type="EMBL" id="CACRSJ010000106">
    <property type="protein sequence ID" value="VYS58393.1"/>
    <property type="molecule type" value="Genomic_DNA"/>
</dbReference>
<evidence type="ECO:0000313" key="11">
    <source>
        <dbReference type="Proteomes" id="UP000426265"/>
    </source>
</evidence>
<accession>A0A654FA24</accession>
<dbReference type="PANTHER" id="PTHR34450">
    <property type="entry name" value="DEFENSIN-LIKE PROTEIN 245-RELATED"/>
    <property type="match status" value="1"/>
</dbReference>
<evidence type="ECO:0000256" key="6">
    <source>
        <dbReference type="ARBA" id="ARBA00022729"/>
    </source>
</evidence>
<evidence type="ECO:0000256" key="4">
    <source>
        <dbReference type="ARBA" id="ARBA00022529"/>
    </source>
</evidence>
<proteinExistence type="inferred from homology"/>
<dbReference type="AlphaFoldDB" id="A0A654FA24"/>
<evidence type="ECO:0000256" key="1">
    <source>
        <dbReference type="ARBA" id="ARBA00004613"/>
    </source>
</evidence>
<keyword evidence="8" id="KW-1015">Disulfide bond</keyword>
<dbReference type="InterPro" id="IPR010682">
    <property type="entry name" value="SCRL"/>
</dbReference>
<comment type="subcellular location">
    <subcellularLocation>
        <location evidence="1">Secreted</location>
    </subcellularLocation>
</comment>
<dbReference type="GO" id="GO:0031640">
    <property type="term" value="P:killing of cells of another organism"/>
    <property type="evidence" value="ECO:0007669"/>
    <property type="project" value="UniProtKB-KW"/>
</dbReference>
<keyword evidence="3" id="KW-0964">Secreted</keyword>
<dbReference type="Proteomes" id="UP000426265">
    <property type="component" value="Unassembled WGS sequence"/>
</dbReference>